<dbReference type="GO" id="GO:0019005">
    <property type="term" value="C:SCF ubiquitin ligase complex"/>
    <property type="evidence" value="ECO:0007669"/>
    <property type="project" value="TreeGrafter"/>
</dbReference>
<dbReference type="GO" id="GO:0031146">
    <property type="term" value="P:SCF-dependent proteasomal ubiquitin-dependent protein catabolic process"/>
    <property type="evidence" value="ECO:0007669"/>
    <property type="project" value="TreeGrafter"/>
</dbReference>
<dbReference type="InterPro" id="IPR036047">
    <property type="entry name" value="F-box-like_dom_sf"/>
</dbReference>
<proteinExistence type="predicted"/>
<gene>
    <name evidence="2" type="ORF">BDA99DRAFT_496491</name>
</gene>
<evidence type="ECO:0000313" key="2">
    <source>
        <dbReference type="EMBL" id="KAI9275804.1"/>
    </source>
</evidence>
<dbReference type="SUPFAM" id="SSF81383">
    <property type="entry name" value="F-box domain"/>
    <property type="match status" value="1"/>
</dbReference>
<evidence type="ECO:0000259" key="1">
    <source>
        <dbReference type="Pfam" id="PF00646"/>
    </source>
</evidence>
<dbReference type="SUPFAM" id="SSF48452">
    <property type="entry name" value="TPR-like"/>
    <property type="match status" value="1"/>
</dbReference>
<dbReference type="SUPFAM" id="SSF52047">
    <property type="entry name" value="RNI-like"/>
    <property type="match status" value="1"/>
</dbReference>
<reference evidence="2" key="2">
    <citation type="submission" date="2023-02" db="EMBL/GenBank/DDBJ databases">
        <authorList>
            <consortium name="DOE Joint Genome Institute"/>
            <person name="Mondo S.J."/>
            <person name="Chang Y."/>
            <person name="Wang Y."/>
            <person name="Ahrendt S."/>
            <person name="Andreopoulos W."/>
            <person name="Barry K."/>
            <person name="Beard J."/>
            <person name="Benny G.L."/>
            <person name="Blankenship S."/>
            <person name="Bonito G."/>
            <person name="Cuomo C."/>
            <person name="Desiro A."/>
            <person name="Gervers K.A."/>
            <person name="Hundley H."/>
            <person name="Kuo A."/>
            <person name="LaButti K."/>
            <person name="Lang B.F."/>
            <person name="Lipzen A."/>
            <person name="O'Donnell K."/>
            <person name="Pangilinan J."/>
            <person name="Reynolds N."/>
            <person name="Sandor L."/>
            <person name="Smith M.W."/>
            <person name="Tsang A."/>
            <person name="Grigoriev I.V."/>
            <person name="Stajich J.E."/>
            <person name="Spatafora J.W."/>
        </authorList>
    </citation>
    <scope>NUCLEOTIDE SEQUENCE</scope>
    <source>
        <strain evidence="2">RSA 2281</strain>
    </source>
</reference>
<comment type="caution">
    <text evidence="2">The sequence shown here is derived from an EMBL/GenBank/DDBJ whole genome shotgun (WGS) entry which is preliminary data.</text>
</comment>
<protein>
    <recommendedName>
        <fullName evidence="1">F-box domain-containing protein</fullName>
    </recommendedName>
</protein>
<reference evidence="2" key="1">
    <citation type="journal article" date="2022" name="IScience">
        <title>Evolution of zygomycete secretomes and the origins of terrestrial fungal ecologies.</title>
        <authorList>
            <person name="Chang Y."/>
            <person name="Wang Y."/>
            <person name="Mondo S."/>
            <person name="Ahrendt S."/>
            <person name="Andreopoulos W."/>
            <person name="Barry K."/>
            <person name="Beard J."/>
            <person name="Benny G.L."/>
            <person name="Blankenship S."/>
            <person name="Bonito G."/>
            <person name="Cuomo C."/>
            <person name="Desiro A."/>
            <person name="Gervers K.A."/>
            <person name="Hundley H."/>
            <person name="Kuo A."/>
            <person name="LaButti K."/>
            <person name="Lang B.F."/>
            <person name="Lipzen A."/>
            <person name="O'Donnell K."/>
            <person name="Pangilinan J."/>
            <person name="Reynolds N."/>
            <person name="Sandor L."/>
            <person name="Smith M.E."/>
            <person name="Tsang A."/>
            <person name="Grigoriev I.V."/>
            <person name="Stajich J.E."/>
            <person name="Spatafora J.W."/>
        </authorList>
    </citation>
    <scope>NUCLEOTIDE SEQUENCE</scope>
    <source>
        <strain evidence="2">RSA 2281</strain>
    </source>
</reference>
<evidence type="ECO:0000313" key="3">
    <source>
        <dbReference type="Proteomes" id="UP001209540"/>
    </source>
</evidence>
<dbReference type="Gene3D" id="1.25.40.10">
    <property type="entry name" value="Tetratricopeptide repeat domain"/>
    <property type="match status" value="1"/>
</dbReference>
<dbReference type="InterPro" id="IPR032675">
    <property type="entry name" value="LRR_dom_sf"/>
</dbReference>
<dbReference type="AlphaFoldDB" id="A0AAD5K9R6"/>
<keyword evidence="3" id="KW-1185">Reference proteome</keyword>
<dbReference type="InterPro" id="IPR011990">
    <property type="entry name" value="TPR-like_helical_dom_sf"/>
</dbReference>
<sequence length="689" mass="79478">METLPTYISFIDQQQFEQYTHQLSKHIQNKAYEQAIHNATLTIDHILKSQLFVLLDIRAQAYFLRHRFDAVCADAQTMIQFFPESATGYIRKARLLSMHGYQRQAIDIYNKGLQNTKVNDSKKSLLSNIHESRTLEQGLKDATKLNNKRIDFFSQLPTECVCTIISLLNMKEKATCMLVNNLWRQYILDWVDPSLWEHFTIQDKEEDMVLVKAAPYFAHRTKTLVIDSKGPNILSMYLKYMVCGHFKNIHSLKMTGNGASRLWRERFLFANAIYKTRHSLRCLDLTMKYDFQVVTLAQVVSACDNVTHITYQVKCFVRSANNTIGDFKVVNPRHSLNNLTLTLGGNLIEGEQIVAMLQRCPKLRRFVISACDPSILDVVREHAPEGLKIFAMNPDYHHTVVPDLPPNVNYDRTPSGLWVLIAYGHRNPIPPLQLLPLIYKHRTTLATIRIDISEISVIELQRFNTTYPDFRFSNLLLMMNFSCYRKTHQLLLEATYDRPILKTLTGTHIYDVKSIIKSVRRLPSLSFLNMMHVRDWEVRPSDVLELFDIFTRRSNADLTSLNHITLREFWAIDDTVLCSLANIKTLESVMLWGLVNVSTSGLCAFIQHAPVDRLKHIKLNNMYSVTDDTLNVLCNHCSSLIALWLHDIPNVTKEGVDYLLENTSSENLKEVDVKNCEKVGADRVFCKKK</sequence>
<dbReference type="Gene3D" id="1.20.1280.50">
    <property type="match status" value="1"/>
</dbReference>
<dbReference type="InterPro" id="IPR001810">
    <property type="entry name" value="F-box_dom"/>
</dbReference>
<dbReference type="Pfam" id="PF00646">
    <property type="entry name" value="F-box"/>
    <property type="match status" value="1"/>
</dbReference>
<feature type="domain" description="F-box" evidence="1">
    <location>
        <begin position="153"/>
        <end position="188"/>
    </location>
</feature>
<name>A0AAD5K9R6_9FUNG</name>
<dbReference type="PANTHER" id="PTHR13318">
    <property type="entry name" value="PARTNER OF PAIRED, ISOFORM B-RELATED"/>
    <property type="match status" value="1"/>
</dbReference>
<accession>A0AAD5K9R6</accession>
<dbReference type="Proteomes" id="UP001209540">
    <property type="component" value="Unassembled WGS sequence"/>
</dbReference>
<organism evidence="2 3">
    <name type="scientific">Phascolomyces articulosus</name>
    <dbReference type="NCBI Taxonomy" id="60185"/>
    <lineage>
        <taxon>Eukaryota</taxon>
        <taxon>Fungi</taxon>
        <taxon>Fungi incertae sedis</taxon>
        <taxon>Mucoromycota</taxon>
        <taxon>Mucoromycotina</taxon>
        <taxon>Mucoromycetes</taxon>
        <taxon>Mucorales</taxon>
        <taxon>Lichtheimiaceae</taxon>
        <taxon>Phascolomyces</taxon>
    </lineage>
</organism>
<dbReference type="EMBL" id="JAIXMP010000003">
    <property type="protein sequence ID" value="KAI9275804.1"/>
    <property type="molecule type" value="Genomic_DNA"/>
</dbReference>
<dbReference type="Gene3D" id="3.80.10.10">
    <property type="entry name" value="Ribonuclease Inhibitor"/>
    <property type="match status" value="2"/>
</dbReference>